<proteinExistence type="predicted"/>
<gene>
    <name evidence="1" type="ORF">DSO57_1020745</name>
</gene>
<protein>
    <submittedName>
        <fullName evidence="1">Uncharacterized protein</fullName>
    </submittedName>
</protein>
<reference evidence="1" key="1">
    <citation type="submission" date="2022-04" db="EMBL/GenBank/DDBJ databases">
        <title>Genome of the entomopathogenic fungus Entomophthora muscae.</title>
        <authorList>
            <person name="Elya C."/>
            <person name="Lovett B.R."/>
            <person name="Lee E."/>
            <person name="Macias A.M."/>
            <person name="Hajek A.E."/>
            <person name="De Bivort B.L."/>
            <person name="Kasson M.T."/>
            <person name="De Fine Licht H.H."/>
            <person name="Stajich J.E."/>
        </authorList>
    </citation>
    <scope>NUCLEOTIDE SEQUENCE</scope>
    <source>
        <strain evidence="1">Berkeley</strain>
    </source>
</reference>
<dbReference type="EMBL" id="QTSX02007198">
    <property type="protein sequence ID" value="KAJ9049808.1"/>
    <property type="molecule type" value="Genomic_DNA"/>
</dbReference>
<sequence length="93" mass="10552">MVYSLKTGIKLKPGKEISEFGQSGRFKDHSIYNGLHLIIAEMQWPWAVLFILPIELGERFSFLGTRVLLNQYLKAGFGLEDEEARLTCICSMG</sequence>
<keyword evidence="2" id="KW-1185">Reference proteome</keyword>
<name>A0ACC2RID6_9FUNG</name>
<comment type="caution">
    <text evidence="1">The sequence shown here is derived from an EMBL/GenBank/DDBJ whole genome shotgun (WGS) entry which is preliminary data.</text>
</comment>
<evidence type="ECO:0000313" key="2">
    <source>
        <dbReference type="Proteomes" id="UP001165960"/>
    </source>
</evidence>
<evidence type="ECO:0000313" key="1">
    <source>
        <dbReference type="EMBL" id="KAJ9049808.1"/>
    </source>
</evidence>
<organism evidence="1 2">
    <name type="scientific">Entomophthora muscae</name>
    <dbReference type="NCBI Taxonomy" id="34485"/>
    <lineage>
        <taxon>Eukaryota</taxon>
        <taxon>Fungi</taxon>
        <taxon>Fungi incertae sedis</taxon>
        <taxon>Zoopagomycota</taxon>
        <taxon>Entomophthoromycotina</taxon>
        <taxon>Entomophthoromycetes</taxon>
        <taxon>Entomophthorales</taxon>
        <taxon>Entomophthoraceae</taxon>
        <taxon>Entomophthora</taxon>
    </lineage>
</organism>
<accession>A0ACC2RID6</accession>
<dbReference type="Proteomes" id="UP001165960">
    <property type="component" value="Unassembled WGS sequence"/>
</dbReference>